<reference evidence="3" key="2">
    <citation type="submission" date="2020-10" db="UniProtKB">
        <authorList>
            <consortium name="WormBaseParasite"/>
        </authorList>
    </citation>
    <scope>IDENTIFICATION</scope>
</reference>
<feature type="region of interest" description="Disordered" evidence="1">
    <location>
        <begin position="53"/>
        <end position="74"/>
    </location>
</feature>
<dbReference type="Proteomes" id="UP000492821">
    <property type="component" value="Unassembled WGS sequence"/>
</dbReference>
<proteinExistence type="predicted"/>
<accession>A0A7E4VBV7</accession>
<protein>
    <submittedName>
        <fullName evidence="3">Uncharacterized protein</fullName>
    </submittedName>
</protein>
<evidence type="ECO:0000313" key="3">
    <source>
        <dbReference type="WBParaSite" id="Pan_g18588.t1"/>
    </source>
</evidence>
<evidence type="ECO:0000256" key="1">
    <source>
        <dbReference type="SAM" id="MobiDB-lite"/>
    </source>
</evidence>
<organism evidence="2 3">
    <name type="scientific">Panagrellus redivivus</name>
    <name type="common">Microworm</name>
    <dbReference type="NCBI Taxonomy" id="6233"/>
    <lineage>
        <taxon>Eukaryota</taxon>
        <taxon>Metazoa</taxon>
        <taxon>Ecdysozoa</taxon>
        <taxon>Nematoda</taxon>
        <taxon>Chromadorea</taxon>
        <taxon>Rhabditida</taxon>
        <taxon>Tylenchina</taxon>
        <taxon>Panagrolaimomorpha</taxon>
        <taxon>Panagrolaimoidea</taxon>
        <taxon>Panagrolaimidae</taxon>
        <taxon>Panagrellus</taxon>
    </lineage>
</organism>
<dbReference type="AlphaFoldDB" id="A0A7E4VBV7"/>
<reference evidence="2" key="1">
    <citation type="journal article" date="2013" name="Genetics">
        <title>The draft genome and transcriptome of Panagrellus redivivus are shaped by the harsh demands of a free-living lifestyle.</title>
        <authorList>
            <person name="Srinivasan J."/>
            <person name="Dillman A.R."/>
            <person name="Macchietto M.G."/>
            <person name="Heikkinen L."/>
            <person name="Lakso M."/>
            <person name="Fracchia K.M."/>
            <person name="Antoshechkin I."/>
            <person name="Mortazavi A."/>
            <person name="Wong G."/>
            <person name="Sternberg P.W."/>
        </authorList>
    </citation>
    <scope>NUCLEOTIDE SEQUENCE [LARGE SCALE GENOMIC DNA]</scope>
    <source>
        <strain evidence="2">MT8872</strain>
    </source>
</reference>
<evidence type="ECO:0000313" key="2">
    <source>
        <dbReference type="Proteomes" id="UP000492821"/>
    </source>
</evidence>
<feature type="compositionally biased region" description="Basic and acidic residues" evidence="1">
    <location>
        <begin position="54"/>
        <end position="65"/>
    </location>
</feature>
<keyword evidence="2" id="KW-1185">Reference proteome</keyword>
<name>A0A7E4VBV7_PANRE</name>
<dbReference type="WBParaSite" id="Pan_g18588.t1">
    <property type="protein sequence ID" value="Pan_g18588.t1"/>
    <property type="gene ID" value="Pan_g18588"/>
</dbReference>
<sequence>MSNSPTTINQPWRVQHCLYWTLRARCFAPRPPSDTATMAQRVARSAASFCLSWPRDRPGRPERRATARVPPARP</sequence>